<evidence type="ECO:0000256" key="1">
    <source>
        <dbReference type="ARBA" id="ARBA00012513"/>
    </source>
</evidence>
<dbReference type="RefSeq" id="WP_378113999.1">
    <property type="nucleotide sequence ID" value="NZ_JBHSNC010000057.1"/>
</dbReference>
<dbReference type="InterPro" id="IPR013517">
    <property type="entry name" value="FG-GAP"/>
</dbReference>
<dbReference type="CDD" id="cd14014">
    <property type="entry name" value="STKc_PknB_like"/>
    <property type="match status" value="1"/>
</dbReference>
<evidence type="ECO:0000256" key="2">
    <source>
        <dbReference type="ARBA" id="ARBA00022527"/>
    </source>
</evidence>
<evidence type="ECO:0000256" key="12">
    <source>
        <dbReference type="SAM" id="Phobius"/>
    </source>
</evidence>
<dbReference type="Pfam" id="PF00069">
    <property type="entry name" value="Pkinase"/>
    <property type="match status" value="1"/>
</dbReference>
<dbReference type="PROSITE" id="PS51178">
    <property type="entry name" value="PASTA"/>
    <property type="match status" value="1"/>
</dbReference>
<keyword evidence="5 10" id="KW-0547">Nucleotide-binding</keyword>
<evidence type="ECO:0000256" key="3">
    <source>
        <dbReference type="ARBA" id="ARBA00022679"/>
    </source>
</evidence>
<dbReference type="InterPro" id="IPR011009">
    <property type="entry name" value="Kinase-like_dom_sf"/>
</dbReference>
<dbReference type="Pfam" id="PF03793">
    <property type="entry name" value="PASTA"/>
    <property type="match status" value="1"/>
</dbReference>
<evidence type="ECO:0000256" key="4">
    <source>
        <dbReference type="ARBA" id="ARBA00022729"/>
    </source>
</evidence>
<dbReference type="EC" id="2.7.11.1" evidence="1"/>
<gene>
    <name evidence="15" type="ORF">ACFPQ4_21640</name>
</gene>
<feature type="domain" description="PASTA" evidence="14">
    <location>
        <begin position="478"/>
        <end position="543"/>
    </location>
</feature>
<evidence type="ECO:0000259" key="14">
    <source>
        <dbReference type="PROSITE" id="PS51178"/>
    </source>
</evidence>
<keyword evidence="6" id="KW-0418">Kinase</keyword>
<keyword evidence="4" id="KW-0732">Signal</keyword>
<accession>A0ABW0R5M0</accession>
<feature type="compositionally biased region" description="Low complexity" evidence="11">
    <location>
        <begin position="392"/>
        <end position="428"/>
    </location>
</feature>
<evidence type="ECO:0000256" key="8">
    <source>
        <dbReference type="ARBA" id="ARBA00047899"/>
    </source>
</evidence>
<evidence type="ECO:0000259" key="13">
    <source>
        <dbReference type="PROSITE" id="PS50011"/>
    </source>
</evidence>
<dbReference type="Gene3D" id="1.10.510.10">
    <property type="entry name" value="Transferase(Phosphotransferase) domain 1"/>
    <property type="match status" value="1"/>
</dbReference>
<evidence type="ECO:0000256" key="11">
    <source>
        <dbReference type="SAM" id="MobiDB-lite"/>
    </source>
</evidence>
<dbReference type="Gene3D" id="3.30.200.20">
    <property type="entry name" value="Phosphorylase Kinase, domain 1"/>
    <property type="match status" value="1"/>
</dbReference>
<dbReference type="Gene3D" id="3.30.10.20">
    <property type="match status" value="1"/>
</dbReference>
<dbReference type="SUPFAM" id="SSF56112">
    <property type="entry name" value="Protein kinase-like (PK-like)"/>
    <property type="match status" value="1"/>
</dbReference>
<evidence type="ECO:0000256" key="5">
    <source>
        <dbReference type="ARBA" id="ARBA00022741"/>
    </source>
</evidence>
<reference evidence="16" key="1">
    <citation type="journal article" date="2019" name="Int. J. Syst. Evol. Microbiol.">
        <title>The Global Catalogue of Microorganisms (GCM) 10K type strain sequencing project: providing services to taxonomists for standard genome sequencing and annotation.</title>
        <authorList>
            <consortium name="The Broad Institute Genomics Platform"/>
            <consortium name="The Broad Institute Genome Sequencing Center for Infectious Disease"/>
            <person name="Wu L."/>
            <person name="Ma J."/>
        </authorList>
    </citation>
    <scope>NUCLEOTIDE SEQUENCE [LARGE SCALE GENOMIC DNA]</scope>
    <source>
        <strain evidence="16">CGMCC 1.18578</strain>
    </source>
</reference>
<dbReference type="PROSITE" id="PS00107">
    <property type="entry name" value="PROTEIN_KINASE_ATP"/>
    <property type="match status" value="1"/>
</dbReference>
<feature type="compositionally biased region" description="Polar residues" evidence="11">
    <location>
        <begin position="431"/>
        <end position="446"/>
    </location>
</feature>
<dbReference type="PROSITE" id="PS00109">
    <property type="entry name" value="PROTEIN_KINASE_TYR"/>
    <property type="match status" value="1"/>
</dbReference>
<dbReference type="Proteomes" id="UP001596108">
    <property type="component" value="Unassembled WGS sequence"/>
</dbReference>
<protein>
    <recommendedName>
        <fullName evidence="1">non-specific serine/threonine protein kinase</fullName>
        <ecNumber evidence="1">2.7.11.1</ecNumber>
    </recommendedName>
</protein>
<keyword evidence="2" id="KW-0723">Serine/threonine-protein kinase</keyword>
<keyword evidence="16" id="KW-1185">Reference proteome</keyword>
<keyword evidence="12" id="KW-0812">Transmembrane</keyword>
<feature type="region of interest" description="Disordered" evidence="11">
    <location>
        <begin position="542"/>
        <end position="578"/>
    </location>
</feature>
<evidence type="ECO:0000313" key="15">
    <source>
        <dbReference type="EMBL" id="MFC5532028.1"/>
    </source>
</evidence>
<evidence type="ECO:0000256" key="7">
    <source>
        <dbReference type="ARBA" id="ARBA00022840"/>
    </source>
</evidence>
<evidence type="ECO:0000313" key="16">
    <source>
        <dbReference type="Proteomes" id="UP001596108"/>
    </source>
</evidence>
<keyword evidence="3" id="KW-0808">Transferase</keyword>
<dbReference type="Pfam" id="PF13517">
    <property type="entry name" value="FG-GAP_3"/>
    <property type="match status" value="1"/>
</dbReference>
<feature type="domain" description="Protein kinase" evidence="13">
    <location>
        <begin position="47"/>
        <end position="319"/>
    </location>
</feature>
<feature type="region of interest" description="Disordered" evidence="11">
    <location>
        <begin position="317"/>
        <end position="446"/>
    </location>
</feature>
<evidence type="ECO:0000256" key="6">
    <source>
        <dbReference type="ARBA" id="ARBA00022777"/>
    </source>
</evidence>
<dbReference type="CDD" id="cd06577">
    <property type="entry name" value="PASTA_pknB"/>
    <property type="match status" value="1"/>
</dbReference>
<feature type="compositionally biased region" description="Low complexity" evidence="11">
    <location>
        <begin position="357"/>
        <end position="376"/>
    </location>
</feature>
<comment type="catalytic activity">
    <reaction evidence="8">
        <text>L-threonyl-[protein] + ATP = O-phospho-L-threonyl-[protein] + ADP + H(+)</text>
        <dbReference type="Rhea" id="RHEA:46608"/>
        <dbReference type="Rhea" id="RHEA-COMP:11060"/>
        <dbReference type="Rhea" id="RHEA-COMP:11605"/>
        <dbReference type="ChEBI" id="CHEBI:15378"/>
        <dbReference type="ChEBI" id="CHEBI:30013"/>
        <dbReference type="ChEBI" id="CHEBI:30616"/>
        <dbReference type="ChEBI" id="CHEBI:61977"/>
        <dbReference type="ChEBI" id="CHEBI:456216"/>
        <dbReference type="EC" id="2.7.11.1"/>
    </reaction>
</comment>
<feature type="binding site" evidence="10">
    <location>
        <position position="76"/>
    </location>
    <ligand>
        <name>ATP</name>
        <dbReference type="ChEBI" id="CHEBI:30616"/>
    </ligand>
</feature>
<dbReference type="InterPro" id="IPR008266">
    <property type="entry name" value="Tyr_kinase_AS"/>
</dbReference>
<dbReference type="SMART" id="SM00740">
    <property type="entry name" value="PASTA"/>
    <property type="match status" value="1"/>
</dbReference>
<name>A0ABW0R5M0_9BACL</name>
<dbReference type="PANTHER" id="PTHR43289">
    <property type="entry name" value="MITOGEN-ACTIVATED PROTEIN KINASE KINASE KINASE 20-RELATED"/>
    <property type="match status" value="1"/>
</dbReference>
<feature type="transmembrane region" description="Helical" evidence="12">
    <location>
        <begin position="453"/>
        <end position="474"/>
    </location>
</feature>
<keyword evidence="12" id="KW-1133">Transmembrane helix</keyword>
<dbReference type="InterPro" id="IPR017441">
    <property type="entry name" value="Protein_kinase_ATP_BS"/>
</dbReference>
<dbReference type="SUPFAM" id="SSF69318">
    <property type="entry name" value="Integrin alpha N-terminal domain"/>
    <property type="match status" value="1"/>
</dbReference>
<dbReference type="PROSITE" id="PS50011">
    <property type="entry name" value="PROTEIN_KINASE_DOM"/>
    <property type="match status" value="1"/>
</dbReference>
<dbReference type="EMBL" id="JBHSNC010000057">
    <property type="protein sequence ID" value="MFC5532028.1"/>
    <property type="molecule type" value="Genomic_DNA"/>
</dbReference>
<organism evidence="15 16">
    <name type="scientific">Cohnella yongneupensis</name>
    <dbReference type="NCBI Taxonomy" id="425006"/>
    <lineage>
        <taxon>Bacteria</taxon>
        <taxon>Bacillati</taxon>
        <taxon>Bacillota</taxon>
        <taxon>Bacilli</taxon>
        <taxon>Bacillales</taxon>
        <taxon>Paenibacillaceae</taxon>
        <taxon>Cohnella</taxon>
    </lineage>
</organism>
<feature type="compositionally biased region" description="Low complexity" evidence="11">
    <location>
        <begin position="560"/>
        <end position="573"/>
    </location>
</feature>
<keyword evidence="12" id="KW-0472">Membrane</keyword>
<evidence type="ECO:0000256" key="10">
    <source>
        <dbReference type="PROSITE-ProRule" id="PRU10141"/>
    </source>
</evidence>
<comment type="caution">
    <text evidence="15">The sequence shown here is derived from an EMBL/GenBank/DDBJ whole genome shotgun (WGS) entry which is preliminary data.</text>
</comment>
<dbReference type="InterPro" id="IPR028994">
    <property type="entry name" value="Integrin_alpha_N"/>
</dbReference>
<dbReference type="InterPro" id="IPR005543">
    <property type="entry name" value="PASTA_dom"/>
</dbReference>
<comment type="catalytic activity">
    <reaction evidence="9">
        <text>L-seryl-[protein] + ATP = O-phospho-L-seryl-[protein] + ADP + H(+)</text>
        <dbReference type="Rhea" id="RHEA:17989"/>
        <dbReference type="Rhea" id="RHEA-COMP:9863"/>
        <dbReference type="Rhea" id="RHEA-COMP:11604"/>
        <dbReference type="ChEBI" id="CHEBI:15378"/>
        <dbReference type="ChEBI" id="CHEBI:29999"/>
        <dbReference type="ChEBI" id="CHEBI:30616"/>
        <dbReference type="ChEBI" id="CHEBI:83421"/>
        <dbReference type="ChEBI" id="CHEBI:456216"/>
        <dbReference type="EC" id="2.7.11.1"/>
    </reaction>
</comment>
<evidence type="ECO:0000256" key="9">
    <source>
        <dbReference type="ARBA" id="ARBA00048679"/>
    </source>
</evidence>
<proteinExistence type="predicted"/>
<dbReference type="InterPro" id="IPR000719">
    <property type="entry name" value="Prot_kinase_dom"/>
</dbReference>
<keyword evidence="7 10" id="KW-0067">ATP-binding</keyword>
<sequence>MNLQQLCMGCMTNKGEASQCPTCGFVEGTLPESPQHLVPRTMLNDRYLLGRVLGQGGFGITYLAWDINLDTKLAVKEYLPRDFATRSAQQTEVSVYSGDNRQHFLSGLEKFLEEAKILAQFNNSQGIVSVRDFFRENGTAYLVMYYLDGITFKQYLEQMGGKIPFETAKSIMNPVLEALADVHANGLLHRDISPDNIYITTGRQVKLLDFGAARHSITEHSKSLSVILKPGFAPEEQYRTKGKQGPWTDVYAAAATLYRSIVGTVPPESLDRMEEDTLELPSSLGVAIPPHAETALLKALSVRAPLRYQSMGEFQQALSGGGAMSPDQQPTQPYRDPNATVHVPQQAQSAGGYGHEASGSPAYPVSGAGAASSASPQQDARQPFFAQSYGGQQPQSTQPYQQAPSQPYQQAPSQNYQQAPSQPYQQAPMHAQSNAPYVSYNPQPRPQQSRKGLWIGLISALVVVGLGIGAFFYISGGGEDKKIGNYKGMAIADVRKELRSKGIKYEVEEDYNDKYDKGEVIKQSPSSGTTMESGDVVELTVSLGEEKEEPSPAPSDDLVEPSPSVEPTPSAEPDTGGELTADQQYFAQTSGVFETYPLSTYQVADLNSDGTVELGLGYPLDNGSAQVTAFKWNGNGFTAWGIYDVPESVIGLARSPGNGTDTLVAIAVNKIYEMGMDQGTTPVNNFIETDEQLLEVTYGRLDSDSVGDVAALTTRDGTYYITYNVSSNPSSEALTLEKYPNNMQLADLNGDGISELLYWGEDGTIHANEWNGSNFEETALFSFGEGILSSNFHTADIDGNGTYEVVTVSEVNGVLQGRVWKWDDAQKNLVCRQIFDLSGFSAAVAPLFGDFDYDGHNDILVLDVDSNDAGNTYFTLFKDGAL</sequence>
<dbReference type="PANTHER" id="PTHR43289:SF34">
    <property type="entry name" value="SERINE_THREONINE-PROTEIN KINASE YBDM-RELATED"/>
    <property type="match status" value="1"/>
</dbReference>